<dbReference type="InterPro" id="IPR009875">
    <property type="entry name" value="PilZ_domain"/>
</dbReference>
<dbReference type="Proteomes" id="UP000651977">
    <property type="component" value="Unassembled WGS sequence"/>
</dbReference>
<feature type="domain" description="PilZ" evidence="1">
    <location>
        <begin position="71"/>
        <end position="170"/>
    </location>
</feature>
<evidence type="ECO:0000259" key="1">
    <source>
        <dbReference type="Pfam" id="PF07238"/>
    </source>
</evidence>
<organism evidence="2 3">
    <name type="scientific">Agarivorans gilvus</name>
    <dbReference type="NCBI Taxonomy" id="680279"/>
    <lineage>
        <taxon>Bacteria</taxon>
        <taxon>Pseudomonadati</taxon>
        <taxon>Pseudomonadota</taxon>
        <taxon>Gammaproteobacteria</taxon>
        <taxon>Alteromonadales</taxon>
        <taxon>Alteromonadaceae</taxon>
        <taxon>Agarivorans</taxon>
    </lineage>
</organism>
<proteinExistence type="predicted"/>
<dbReference type="Pfam" id="PF07238">
    <property type="entry name" value="PilZ"/>
    <property type="match status" value="1"/>
</dbReference>
<dbReference type="Gene3D" id="2.40.10.220">
    <property type="entry name" value="predicted glycosyltransferase like domains"/>
    <property type="match status" value="1"/>
</dbReference>
<reference evidence="3" key="1">
    <citation type="journal article" date="2019" name="Int. J. Syst. Evol. Microbiol.">
        <title>The Global Catalogue of Microorganisms (GCM) 10K type strain sequencing project: providing services to taxonomists for standard genome sequencing and annotation.</title>
        <authorList>
            <consortium name="The Broad Institute Genomics Platform"/>
            <consortium name="The Broad Institute Genome Sequencing Center for Infectious Disease"/>
            <person name="Wu L."/>
            <person name="Ma J."/>
        </authorList>
    </citation>
    <scope>NUCLEOTIDE SEQUENCE [LARGE SCALE GENOMIC DNA]</scope>
    <source>
        <strain evidence="3">CGMCC 1.10131</strain>
    </source>
</reference>
<evidence type="ECO:0000313" key="2">
    <source>
        <dbReference type="EMBL" id="GGB16228.1"/>
    </source>
</evidence>
<keyword evidence="3" id="KW-1185">Reference proteome</keyword>
<evidence type="ECO:0000313" key="3">
    <source>
        <dbReference type="Proteomes" id="UP000651977"/>
    </source>
</evidence>
<protein>
    <recommendedName>
        <fullName evidence="1">PilZ domain-containing protein</fullName>
    </recommendedName>
</protein>
<sequence>MCVIISRGTDQHWEMARELIREGQSIVVRLVNEGDPNATIFAYRGAISKLMSTVGRWLVIDYPRNLQKISLRQHSRLPIYLNCRLQSLGKQADTFSAILKDLSLNGSGIVTEEIPHTLRQQPFKLELTIEGQKAFAIKTRICNQRLEHGSSSRMHYGLSFDASEREKQQFIEAALLEIMQRENKLPS</sequence>
<accession>A0ABQ1I663</accession>
<dbReference type="Gene3D" id="2.30.110.10">
    <property type="entry name" value="Electron Transport, Fmn-binding Protein, Chain A"/>
    <property type="match status" value="1"/>
</dbReference>
<dbReference type="EMBL" id="BMDY01000022">
    <property type="protein sequence ID" value="GGB16228.1"/>
    <property type="molecule type" value="Genomic_DNA"/>
</dbReference>
<name>A0ABQ1I663_9ALTE</name>
<gene>
    <name evidence="2" type="ORF">GCM10007414_32090</name>
</gene>
<dbReference type="InterPro" id="IPR012349">
    <property type="entry name" value="Split_barrel_FMN-bd"/>
</dbReference>
<dbReference type="SUPFAM" id="SSF141371">
    <property type="entry name" value="PilZ domain-like"/>
    <property type="match status" value="2"/>
</dbReference>
<comment type="caution">
    <text evidence="2">The sequence shown here is derived from an EMBL/GenBank/DDBJ whole genome shotgun (WGS) entry which is preliminary data.</text>
</comment>